<accession>A0A939CAB1</accession>
<dbReference type="AlphaFoldDB" id="A0A939CAB1"/>
<evidence type="ECO:0000313" key="6">
    <source>
        <dbReference type="Proteomes" id="UP000809243"/>
    </source>
</evidence>
<evidence type="ECO:0000256" key="4">
    <source>
        <dbReference type="ARBA" id="ARBA00022801"/>
    </source>
</evidence>
<protein>
    <submittedName>
        <fullName evidence="5">Hydrogenase maturation protease</fullName>
    </submittedName>
</protein>
<comment type="caution">
    <text evidence="5">The sequence shown here is derived from an EMBL/GenBank/DDBJ whole genome shotgun (WGS) entry which is preliminary data.</text>
</comment>
<dbReference type="PANTHER" id="PTHR30302:SF1">
    <property type="entry name" value="HYDROGENASE 2 MATURATION PROTEASE"/>
    <property type="match status" value="1"/>
</dbReference>
<dbReference type="GO" id="GO:0004190">
    <property type="term" value="F:aspartic-type endopeptidase activity"/>
    <property type="evidence" value="ECO:0007669"/>
    <property type="project" value="UniProtKB-KW"/>
</dbReference>
<evidence type="ECO:0000256" key="2">
    <source>
        <dbReference type="ARBA" id="ARBA00022670"/>
    </source>
</evidence>
<dbReference type="Proteomes" id="UP000809243">
    <property type="component" value="Unassembled WGS sequence"/>
</dbReference>
<keyword evidence="4" id="KW-0378">Hydrolase</keyword>
<dbReference type="InterPro" id="IPR000671">
    <property type="entry name" value="Peptidase_A31"/>
</dbReference>
<feature type="non-terminal residue" evidence="5">
    <location>
        <position position="73"/>
    </location>
</feature>
<gene>
    <name evidence="5" type="ORF">JW744_03880</name>
</gene>
<dbReference type="Gene3D" id="3.40.50.1450">
    <property type="entry name" value="HybD-like"/>
    <property type="match status" value="1"/>
</dbReference>
<dbReference type="InterPro" id="IPR023430">
    <property type="entry name" value="Pept_HybD-like_dom_sf"/>
</dbReference>
<dbReference type="PANTHER" id="PTHR30302">
    <property type="entry name" value="HYDROGENASE 1 MATURATION PROTEASE"/>
    <property type="match status" value="1"/>
</dbReference>
<comment type="similarity">
    <text evidence="1">Belongs to the peptidase A31 family.</text>
</comment>
<keyword evidence="2 5" id="KW-0645">Protease</keyword>
<keyword evidence="3" id="KW-0064">Aspartyl protease</keyword>
<reference evidence="5" key="1">
    <citation type="submission" date="2021-01" db="EMBL/GenBank/DDBJ databases">
        <title>Active Sulfur Cycling in an Early Earth Analoge.</title>
        <authorList>
            <person name="Hahn C.R."/>
            <person name="Youssef N.H."/>
            <person name="Elshahed M."/>
        </authorList>
    </citation>
    <scope>NUCLEOTIDE SEQUENCE</scope>
    <source>
        <strain evidence="5">Zod_Metabat.1151</strain>
    </source>
</reference>
<dbReference type="PRINTS" id="PR00446">
    <property type="entry name" value="HYDRGNUPTAKE"/>
</dbReference>
<proteinExistence type="inferred from homology"/>
<evidence type="ECO:0000313" key="5">
    <source>
        <dbReference type="EMBL" id="MBN2067580.1"/>
    </source>
</evidence>
<evidence type="ECO:0000256" key="3">
    <source>
        <dbReference type="ARBA" id="ARBA00022750"/>
    </source>
</evidence>
<dbReference type="GO" id="GO:0016485">
    <property type="term" value="P:protein processing"/>
    <property type="evidence" value="ECO:0007669"/>
    <property type="project" value="TreeGrafter"/>
</dbReference>
<dbReference type="NCBIfam" id="TIGR00072">
    <property type="entry name" value="hydrog_prot"/>
    <property type="match status" value="1"/>
</dbReference>
<dbReference type="EMBL" id="JAFGDB010000063">
    <property type="protein sequence ID" value="MBN2067580.1"/>
    <property type="molecule type" value="Genomic_DNA"/>
</dbReference>
<evidence type="ECO:0000256" key="1">
    <source>
        <dbReference type="ARBA" id="ARBA00006814"/>
    </source>
</evidence>
<sequence length="73" mass="7855">MAVKSVLMGIGNELKGDDGIGNAVAREFQGKGWKPVECETVPENFIAIVKRERPELLVIVDAASMGLAPGQFR</sequence>
<dbReference type="GO" id="GO:0008047">
    <property type="term" value="F:enzyme activator activity"/>
    <property type="evidence" value="ECO:0007669"/>
    <property type="project" value="InterPro"/>
</dbReference>
<organism evidence="5 6">
    <name type="scientific">Candidatus Iainarchaeum sp</name>
    <dbReference type="NCBI Taxonomy" id="3101447"/>
    <lineage>
        <taxon>Archaea</taxon>
        <taxon>Candidatus Iainarchaeota</taxon>
        <taxon>Candidatus Iainarchaeia</taxon>
        <taxon>Candidatus Iainarchaeales</taxon>
        <taxon>Candidatus Iainarchaeaceae</taxon>
        <taxon>Candidatus Iainarchaeum</taxon>
    </lineage>
</organism>
<dbReference type="SUPFAM" id="SSF53163">
    <property type="entry name" value="HybD-like"/>
    <property type="match status" value="1"/>
</dbReference>
<name>A0A939CAB1_9ARCH</name>